<keyword evidence="3" id="KW-1185">Reference proteome</keyword>
<accession>A0ABX6N6K1</accession>
<organism evidence="2 3">
    <name type="scientific">Limnobacter profundi</name>
    <dbReference type="NCBI Taxonomy" id="2732163"/>
    <lineage>
        <taxon>Bacteria</taxon>
        <taxon>Pseudomonadati</taxon>
        <taxon>Pseudomonadota</taxon>
        <taxon>Betaproteobacteria</taxon>
        <taxon>Burkholderiales</taxon>
        <taxon>Burkholderiaceae</taxon>
        <taxon>Limnobacter</taxon>
    </lineage>
</organism>
<evidence type="ECO:0000313" key="3">
    <source>
        <dbReference type="Proteomes" id="UP000501130"/>
    </source>
</evidence>
<proteinExistence type="predicted"/>
<protein>
    <submittedName>
        <fullName evidence="2">Uncharacterized protein</fullName>
    </submittedName>
</protein>
<gene>
    <name evidence="2" type="ORF">HKT17_10155</name>
</gene>
<name>A0ABX6N6K1_9BURK</name>
<evidence type="ECO:0000313" key="2">
    <source>
        <dbReference type="EMBL" id="QJR30044.1"/>
    </source>
</evidence>
<dbReference type="RefSeq" id="WP_171099825.1">
    <property type="nucleotide sequence ID" value="NZ_CP053084.1"/>
</dbReference>
<feature type="compositionally biased region" description="Polar residues" evidence="1">
    <location>
        <begin position="1"/>
        <end position="11"/>
    </location>
</feature>
<dbReference type="Proteomes" id="UP000501130">
    <property type="component" value="Chromosome"/>
</dbReference>
<evidence type="ECO:0000256" key="1">
    <source>
        <dbReference type="SAM" id="MobiDB-lite"/>
    </source>
</evidence>
<sequence>MKHFTLTSRTPITKGADTESGFDGGRYGMGGYGEGEEEIVITLDDGTVLNLLDFVQDVLTVWKTFFVAHAP</sequence>
<dbReference type="EMBL" id="CP053084">
    <property type="protein sequence ID" value="QJR30044.1"/>
    <property type="molecule type" value="Genomic_DNA"/>
</dbReference>
<reference evidence="2 3" key="1">
    <citation type="submission" date="2020-05" db="EMBL/GenBank/DDBJ databases">
        <title>Compete genome of Limnobacter sp. SAORIC-580.</title>
        <authorList>
            <person name="Song J."/>
            <person name="Cho J.-C."/>
        </authorList>
    </citation>
    <scope>NUCLEOTIDE SEQUENCE [LARGE SCALE GENOMIC DNA]</scope>
    <source>
        <strain evidence="2 3">SAORIC-580</strain>
    </source>
</reference>
<feature type="region of interest" description="Disordered" evidence="1">
    <location>
        <begin position="1"/>
        <end position="27"/>
    </location>
</feature>